<dbReference type="EMBL" id="NHRY01000260">
    <property type="protein sequence ID" value="PPQ27318.1"/>
    <property type="molecule type" value="Genomic_DNA"/>
</dbReference>
<protein>
    <submittedName>
        <fullName evidence="1">Uncharacterized protein</fullName>
    </submittedName>
</protein>
<sequence length="78" mass="7930">MADDLSQSLAALRQQVMALASVTGILVAALRRAGLMTEALEALLASGLADAAAAQSEQARGEWERIIAAVQKVAAGAP</sequence>
<dbReference type="AlphaFoldDB" id="A0A2S6MY84"/>
<gene>
    <name evidence="1" type="ORF">CCS01_27615</name>
</gene>
<name>A0A2S6MY84_RHOGL</name>
<evidence type="ECO:0000313" key="1">
    <source>
        <dbReference type="EMBL" id="PPQ27318.1"/>
    </source>
</evidence>
<dbReference type="Proteomes" id="UP000239724">
    <property type="component" value="Unassembled WGS sequence"/>
</dbReference>
<organism evidence="1 2">
    <name type="scientific">Rhodopila globiformis</name>
    <name type="common">Rhodopseudomonas globiformis</name>
    <dbReference type="NCBI Taxonomy" id="1071"/>
    <lineage>
        <taxon>Bacteria</taxon>
        <taxon>Pseudomonadati</taxon>
        <taxon>Pseudomonadota</taxon>
        <taxon>Alphaproteobacteria</taxon>
        <taxon>Acetobacterales</taxon>
        <taxon>Acetobacteraceae</taxon>
        <taxon>Rhodopila</taxon>
    </lineage>
</organism>
<comment type="caution">
    <text evidence="1">The sequence shown here is derived from an EMBL/GenBank/DDBJ whole genome shotgun (WGS) entry which is preliminary data.</text>
</comment>
<evidence type="ECO:0000313" key="2">
    <source>
        <dbReference type="Proteomes" id="UP000239724"/>
    </source>
</evidence>
<reference evidence="1 2" key="1">
    <citation type="journal article" date="2018" name="Arch. Microbiol.">
        <title>New insights into the metabolic potential of the phototrophic purple bacterium Rhodopila globiformis DSM 161(T) from its draft genome sequence and evidence for a vanadium-dependent nitrogenase.</title>
        <authorList>
            <person name="Imhoff J.F."/>
            <person name="Rahn T."/>
            <person name="Kunzel S."/>
            <person name="Neulinger S.C."/>
        </authorList>
    </citation>
    <scope>NUCLEOTIDE SEQUENCE [LARGE SCALE GENOMIC DNA]</scope>
    <source>
        <strain evidence="1 2">DSM 161</strain>
    </source>
</reference>
<accession>A0A2S6MY84</accession>
<keyword evidence="2" id="KW-1185">Reference proteome</keyword>
<dbReference type="RefSeq" id="WP_104522048.1">
    <property type="nucleotide sequence ID" value="NZ_NHRY01000260.1"/>
</dbReference>
<proteinExistence type="predicted"/>